<name>B0C3A9_ACAM1</name>
<dbReference type="AlphaFoldDB" id="B0C3A9"/>
<evidence type="ECO:0000313" key="3">
    <source>
        <dbReference type="Proteomes" id="UP000000268"/>
    </source>
</evidence>
<dbReference type="SUPFAM" id="SSF54593">
    <property type="entry name" value="Glyoxalase/Bleomycin resistance protein/Dihydroxybiphenyl dioxygenase"/>
    <property type="match status" value="1"/>
</dbReference>
<dbReference type="Proteomes" id="UP000000268">
    <property type="component" value="Chromosome"/>
</dbReference>
<protein>
    <recommendedName>
        <fullName evidence="1">VOC domain-containing protein</fullName>
    </recommendedName>
</protein>
<dbReference type="eggNOG" id="COG0346">
    <property type="taxonomic scope" value="Bacteria"/>
</dbReference>
<accession>B0C3A9</accession>
<dbReference type="STRING" id="329726.AM1_3618"/>
<dbReference type="EMBL" id="CP000828">
    <property type="protein sequence ID" value="ABW28608.1"/>
    <property type="molecule type" value="Genomic_DNA"/>
</dbReference>
<keyword evidence="3" id="KW-1185">Reference proteome</keyword>
<feature type="domain" description="VOC" evidence="1">
    <location>
        <begin position="10"/>
        <end position="138"/>
    </location>
</feature>
<dbReference type="HOGENOM" id="CLU_046006_5_4_3"/>
<evidence type="ECO:0000259" key="1">
    <source>
        <dbReference type="PROSITE" id="PS51819"/>
    </source>
</evidence>
<sequence length="142" mass="16344">MLSSNPFGLDFHHFGLAVRKPQKAIHFLNDLNYQIGPETYDELQNVNLRMGEHSSMPDVELIYPADSPGPLDQWLSEQPQIIYHLCYVSANVEQTVDQLRHKHRIITISPPKPAILFNFQKVSFYQIHGFGLVEILECTAKR</sequence>
<dbReference type="OrthoDB" id="9788468at2"/>
<proteinExistence type="predicted"/>
<dbReference type="InterPro" id="IPR037523">
    <property type="entry name" value="VOC_core"/>
</dbReference>
<dbReference type="KEGG" id="amr:AM1_3618"/>
<organism evidence="2 3">
    <name type="scientific">Acaryochloris marina (strain MBIC 11017)</name>
    <dbReference type="NCBI Taxonomy" id="329726"/>
    <lineage>
        <taxon>Bacteria</taxon>
        <taxon>Bacillati</taxon>
        <taxon>Cyanobacteriota</taxon>
        <taxon>Cyanophyceae</taxon>
        <taxon>Acaryochloridales</taxon>
        <taxon>Acaryochloridaceae</taxon>
        <taxon>Acaryochloris</taxon>
    </lineage>
</organism>
<gene>
    <name evidence="2" type="ordered locus">AM1_3618</name>
</gene>
<dbReference type="Pfam" id="PF13669">
    <property type="entry name" value="Glyoxalase_4"/>
    <property type="match status" value="1"/>
</dbReference>
<evidence type="ECO:0000313" key="2">
    <source>
        <dbReference type="EMBL" id="ABW28608.1"/>
    </source>
</evidence>
<dbReference type="PROSITE" id="PS51819">
    <property type="entry name" value="VOC"/>
    <property type="match status" value="1"/>
</dbReference>
<dbReference type="Gene3D" id="3.10.180.10">
    <property type="entry name" value="2,3-Dihydroxybiphenyl 1,2-Dioxygenase, domain 1"/>
    <property type="match status" value="1"/>
</dbReference>
<dbReference type="InterPro" id="IPR029068">
    <property type="entry name" value="Glyas_Bleomycin-R_OHBP_Dase"/>
</dbReference>
<dbReference type="RefSeq" id="WP_012164001.1">
    <property type="nucleotide sequence ID" value="NC_009925.1"/>
</dbReference>
<reference evidence="2 3" key="1">
    <citation type="journal article" date="2008" name="Proc. Natl. Acad. Sci. U.S.A.">
        <title>Niche adaptation and genome expansion in the chlorophyll d-producing cyanobacterium Acaryochloris marina.</title>
        <authorList>
            <person name="Swingley W.D."/>
            <person name="Chen M."/>
            <person name="Cheung P.C."/>
            <person name="Conrad A.L."/>
            <person name="Dejesa L.C."/>
            <person name="Hao J."/>
            <person name="Honchak B.M."/>
            <person name="Karbach L.E."/>
            <person name="Kurdoglu A."/>
            <person name="Lahiri S."/>
            <person name="Mastrian S.D."/>
            <person name="Miyashita H."/>
            <person name="Page L."/>
            <person name="Ramakrishna P."/>
            <person name="Satoh S."/>
            <person name="Sattley W.M."/>
            <person name="Shimada Y."/>
            <person name="Taylor H.L."/>
            <person name="Tomo T."/>
            <person name="Tsuchiya T."/>
            <person name="Wang Z.T."/>
            <person name="Raymond J."/>
            <person name="Mimuro M."/>
            <person name="Blankenship R.E."/>
            <person name="Touchman J.W."/>
        </authorList>
    </citation>
    <scope>NUCLEOTIDE SEQUENCE [LARGE SCALE GENOMIC DNA]</scope>
    <source>
        <strain evidence="3">MBIC 11017</strain>
    </source>
</reference>